<dbReference type="PANTHER" id="PTHR48020">
    <property type="entry name" value="PROTON MYO-INOSITOL COTRANSPORTER"/>
    <property type="match status" value="1"/>
</dbReference>
<evidence type="ECO:0000256" key="1">
    <source>
        <dbReference type="ARBA" id="ARBA00004141"/>
    </source>
</evidence>
<dbReference type="InterPro" id="IPR036259">
    <property type="entry name" value="MFS_trans_sf"/>
</dbReference>
<keyword evidence="10" id="KW-1185">Reference proteome</keyword>
<protein>
    <recommendedName>
        <fullName evidence="8">Major facilitator superfamily (MFS) profile domain-containing protein</fullName>
    </recommendedName>
</protein>
<dbReference type="InterPro" id="IPR005828">
    <property type="entry name" value="MFS_sugar_transport-like"/>
</dbReference>
<evidence type="ECO:0000313" key="10">
    <source>
        <dbReference type="Proteomes" id="UP001603857"/>
    </source>
</evidence>
<comment type="similarity">
    <text evidence="2">Belongs to the major facilitator superfamily. Sugar transporter (TC 2.A.1.1) family.</text>
</comment>
<dbReference type="PROSITE" id="PS50850">
    <property type="entry name" value="MFS"/>
    <property type="match status" value="1"/>
</dbReference>
<comment type="subcellular location">
    <subcellularLocation>
        <location evidence="1">Membrane</location>
        <topology evidence="1">Multi-pass membrane protein</topology>
    </subcellularLocation>
</comment>
<keyword evidence="4 7" id="KW-0812">Transmembrane</keyword>
<organism evidence="9 10">
    <name type="scientific">Flemingia macrophylla</name>
    <dbReference type="NCBI Taxonomy" id="520843"/>
    <lineage>
        <taxon>Eukaryota</taxon>
        <taxon>Viridiplantae</taxon>
        <taxon>Streptophyta</taxon>
        <taxon>Embryophyta</taxon>
        <taxon>Tracheophyta</taxon>
        <taxon>Spermatophyta</taxon>
        <taxon>Magnoliopsida</taxon>
        <taxon>eudicotyledons</taxon>
        <taxon>Gunneridae</taxon>
        <taxon>Pentapetalae</taxon>
        <taxon>rosids</taxon>
        <taxon>fabids</taxon>
        <taxon>Fabales</taxon>
        <taxon>Fabaceae</taxon>
        <taxon>Papilionoideae</taxon>
        <taxon>50 kb inversion clade</taxon>
        <taxon>NPAAA clade</taxon>
        <taxon>indigoferoid/millettioid clade</taxon>
        <taxon>Phaseoleae</taxon>
        <taxon>Flemingia</taxon>
    </lineage>
</organism>
<dbReference type="AlphaFoldDB" id="A0ABD1MV68"/>
<dbReference type="GO" id="GO:0016020">
    <property type="term" value="C:membrane"/>
    <property type="evidence" value="ECO:0007669"/>
    <property type="project" value="UniProtKB-SubCell"/>
</dbReference>
<feature type="transmembrane region" description="Helical" evidence="7">
    <location>
        <begin position="44"/>
        <end position="65"/>
    </location>
</feature>
<dbReference type="Proteomes" id="UP001603857">
    <property type="component" value="Unassembled WGS sequence"/>
</dbReference>
<dbReference type="Gene3D" id="1.20.1250.20">
    <property type="entry name" value="MFS general substrate transporter like domains"/>
    <property type="match status" value="1"/>
</dbReference>
<gene>
    <name evidence="9" type="ORF">Fmac_007629</name>
</gene>
<name>A0ABD1MV68_9FABA</name>
<dbReference type="PROSITE" id="PS00217">
    <property type="entry name" value="SUGAR_TRANSPORT_2"/>
    <property type="match status" value="1"/>
</dbReference>
<evidence type="ECO:0000259" key="8">
    <source>
        <dbReference type="PROSITE" id="PS50850"/>
    </source>
</evidence>
<dbReference type="SUPFAM" id="SSF103473">
    <property type="entry name" value="MFS general substrate transporter"/>
    <property type="match status" value="1"/>
</dbReference>
<dbReference type="InterPro" id="IPR050814">
    <property type="entry name" value="Myo-inositol_Transporter"/>
</dbReference>
<feature type="transmembrane region" description="Helical" evidence="7">
    <location>
        <begin position="7"/>
        <end position="24"/>
    </location>
</feature>
<evidence type="ECO:0000256" key="7">
    <source>
        <dbReference type="SAM" id="Phobius"/>
    </source>
</evidence>
<evidence type="ECO:0000256" key="4">
    <source>
        <dbReference type="ARBA" id="ARBA00022692"/>
    </source>
</evidence>
<keyword evidence="6 7" id="KW-0472">Membrane</keyword>
<dbReference type="EMBL" id="JBGMDY010000003">
    <property type="protein sequence ID" value="KAL2339689.1"/>
    <property type="molecule type" value="Genomic_DNA"/>
</dbReference>
<evidence type="ECO:0000313" key="9">
    <source>
        <dbReference type="EMBL" id="KAL2339689.1"/>
    </source>
</evidence>
<comment type="caution">
    <text evidence="9">The sequence shown here is derived from an EMBL/GenBank/DDBJ whole genome shotgun (WGS) entry which is preliminary data.</text>
</comment>
<reference evidence="9 10" key="1">
    <citation type="submission" date="2024-08" db="EMBL/GenBank/DDBJ databases">
        <title>Insights into the chromosomal genome structure of Flemingia macrophylla.</title>
        <authorList>
            <person name="Ding Y."/>
            <person name="Zhao Y."/>
            <person name="Bi W."/>
            <person name="Wu M."/>
            <person name="Zhao G."/>
            <person name="Gong Y."/>
            <person name="Li W."/>
            <person name="Zhang P."/>
        </authorList>
    </citation>
    <scope>NUCLEOTIDE SEQUENCE [LARGE SCALE GENOMIC DNA]</scope>
    <source>
        <strain evidence="9">DYQJB</strain>
        <tissue evidence="9">Leaf</tissue>
    </source>
</reference>
<sequence>MIIGRLLVGISIGVASAIVPLYISEISPTEIRGALGHPSWRGDGTLSGLVLEVHACLLLVMLTVVKLARDGQLCDG</sequence>
<proteinExistence type="inferred from homology"/>
<evidence type="ECO:0000256" key="2">
    <source>
        <dbReference type="ARBA" id="ARBA00010992"/>
    </source>
</evidence>
<evidence type="ECO:0000256" key="5">
    <source>
        <dbReference type="ARBA" id="ARBA00022989"/>
    </source>
</evidence>
<dbReference type="InterPro" id="IPR005829">
    <property type="entry name" value="Sugar_transporter_CS"/>
</dbReference>
<dbReference type="PANTHER" id="PTHR48020:SF12">
    <property type="entry name" value="PROTON MYO-INOSITOL COTRANSPORTER"/>
    <property type="match status" value="1"/>
</dbReference>
<evidence type="ECO:0000256" key="6">
    <source>
        <dbReference type="ARBA" id="ARBA00023136"/>
    </source>
</evidence>
<dbReference type="Pfam" id="PF00083">
    <property type="entry name" value="Sugar_tr"/>
    <property type="match status" value="1"/>
</dbReference>
<evidence type="ECO:0000256" key="3">
    <source>
        <dbReference type="ARBA" id="ARBA00022448"/>
    </source>
</evidence>
<accession>A0ABD1MV68</accession>
<dbReference type="InterPro" id="IPR020846">
    <property type="entry name" value="MFS_dom"/>
</dbReference>
<keyword evidence="3" id="KW-0813">Transport</keyword>
<keyword evidence="5 7" id="KW-1133">Transmembrane helix</keyword>
<feature type="domain" description="Major facilitator superfamily (MFS) profile" evidence="8">
    <location>
        <begin position="1"/>
        <end position="76"/>
    </location>
</feature>